<dbReference type="EMBL" id="CCBQ010000018">
    <property type="protein sequence ID" value="CDO92690.1"/>
    <property type="molecule type" value="Genomic_DNA"/>
</dbReference>
<dbReference type="InterPro" id="IPR013233">
    <property type="entry name" value="PIG-X/PBN1"/>
</dbReference>
<dbReference type="SMART" id="SM00780">
    <property type="entry name" value="PIG-X"/>
    <property type="match status" value="1"/>
</dbReference>
<evidence type="ECO:0000256" key="6">
    <source>
        <dbReference type="ARBA" id="ARBA00022692"/>
    </source>
</evidence>
<feature type="transmembrane region" description="Helical" evidence="11">
    <location>
        <begin position="392"/>
        <end position="409"/>
    </location>
</feature>
<evidence type="ECO:0000256" key="3">
    <source>
        <dbReference type="ARBA" id="ARBA00010345"/>
    </source>
</evidence>
<reference evidence="12 13" key="1">
    <citation type="submission" date="2014-03" db="EMBL/GenBank/DDBJ databases">
        <title>The genome of Kluyveromyces dobzhanskii.</title>
        <authorList>
            <person name="Nystedt B."/>
            <person name="Astrom S."/>
        </authorList>
    </citation>
    <scope>NUCLEOTIDE SEQUENCE [LARGE SCALE GENOMIC DNA]</scope>
    <source>
        <strain evidence="12 13">CBS 2104</strain>
    </source>
</reference>
<evidence type="ECO:0000256" key="1">
    <source>
        <dbReference type="ARBA" id="ARBA00004643"/>
    </source>
</evidence>
<dbReference type="PANTHER" id="PTHR28533">
    <property type="entry name" value="PROTEIN PBN1"/>
    <property type="match status" value="1"/>
</dbReference>
<keyword evidence="6 11" id="KW-0812">Transmembrane</keyword>
<keyword evidence="8 11" id="KW-1133">Transmembrane helix</keyword>
<evidence type="ECO:0000256" key="7">
    <source>
        <dbReference type="ARBA" id="ARBA00022824"/>
    </source>
</evidence>
<organism evidence="12 13">
    <name type="scientific">Kluyveromyces dobzhanskii CBS 2104</name>
    <dbReference type="NCBI Taxonomy" id="1427455"/>
    <lineage>
        <taxon>Eukaryota</taxon>
        <taxon>Fungi</taxon>
        <taxon>Dikarya</taxon>
        <taxon>Ascomycota</taxon>
        <taxon>Saccharomycotina</taxon>
        <taxon>Saccharomycetes</taxon>
        <taxon>Saccharomycetales</taxon>
        <taxon>Saccharomycetaceae</taxon>
        <taxon>Kluyveromyces</taxon>
    </lineage>
</organism>
<comment type="pathway">
    <text evidence="2 11">Glycolipid biosynthesis; glycosylphosphatidylinositol-anchor biosynthesis.</text>
</comment>
<keyword evidence="5 11" id="KW-0337">GPI-anchor biosynthesis</keyword>
<keyword evidence="9 11" id="KW-0472">Membrane</keyword>
<keyword evidence="7 11" id="KW-0256">Endoplasmic reticulum</keyword>
<comment type="caution">
    <text evidence="12">The sequence shown here is derived from an EMBL/GenBank/DDBJ whole genome shotgun (WGS) entry which is preliminary data.</text>
</comment>
<sequence length="413" mass="47077">MIGNGEPKVLLLEKRRITVLFHNDEQALESKILNAGGILTLKNENGHVQDRLTFALPPTTARPSYVHITWNRKAEAGITPIKNHIPFGLNIFTNTTDTIPGFIDTPLGKIYYNDKFNESVLSDWLPSHFFDQLHLYSENNNLDVTVTEDRVILNRYYELKDDNPFPVNGTDLVKTEAGIFQVDTDDEDDSGLTGVRCVWDTGSGDLRKCQKTLFYLKQIHVDRSLPGSVPLSLLEPVNLHPTVSIDLRSQRAKHGCEYYVFFNLPKYLFIDQFQSSPTFLFGEHDLELPEYKLSGFGSISLFTLKPGMENNITLNSRYVKPAESGSGYFETTFAPQVFCACDTPLDLTYRSPFYTEKTGYERYFTDNTRYYFLNSTQLSIKIPQLDSSDNPHIQLVTMGLIIISVLYLFKKLL</sequence>
<dbReference type="Pfam" id="PF08320">
    <property type="entry name" value="PIG-X"/>
    <property type="match status" value="1"/>
</dbReference>
<evidence type="ECO:0000256" key="8">
    <source>
        <dbReference type="ARBA" id="ARBA00022989"/>
    </source>
</evidence>
<dbReference type="GO" id="GO:0006506">
    <property type="term" value="P:GPI anchor biosynthetic process"/>
    <property type="evidence" value="ECO:0007669"/>
    <property type="project" value="UniProtKB-UniPathway"/>
</dbReference>
<dbReference type="Proteomes" id="UP000031516">
    <property type="component" value="Unassembled WGS sequence"/>
</dbReference>
<dbReference type="GO" id="GO:1990529">
    <property type="term" value="C:glycosylphosphatidylinositol-mannosyltransferase I complex"/>
    <property type="evidence" value="ECO:0007669"/>
    <property type="project" value="TreeGrafter"/>
</dbReference>
<comment type="subcellular location">
    <subcellularLocation>
        <location evidence="11">Endoplasmic reticulum membrane</location>
        <topology evidence="11">Single-pass membrane protein</topology>
    </subcellularLocation>
    <subcellularLocation>
        <location evidence="1">Endoplasmic reticulum membrane</location>
        <topology evidence="1">Single-pass type III membrane protein</topology>
    </subcellularLocation>
</comment>
<evidence type="ECO:0000256" key="4">
    <source>
        <dbReference type="ARBA" id="ARBA00020410"/>
    </source>
</evidence>
<dbReference type="InterPro" id="IPR042322">
    <property type="entry name" value="Pbn1"/>
</dbReference>
<evidence type="ECO:0000256" key="5">
    <source>
        <dbReference type="ARBA" id="ARBA00022502"/>
    </source>
</evidence>
<dbReference type="UniPathway" id="UPA00196"/>
<evidence type="ECO:0000256" key="11">
    <source>
        <dbReference type="RuleBase" id="RU366056"/>
    </source>
</evidence>
<dbReference type="PANTHER" id="PTHR28533:SF1">
    <property type="entry name" value="PROTEIN PBN1"/>
    <property type="match status" value="1"/>
</dbReference>
<dbReference type="AlphaFoldDB" id="A0A0A8L3C7"/>
<comment type="similarity">
    <text evidence="3 11">Belongs to the PIGX family.</text>
</comment>
<evidence type="ECO:0000313" key="13">
    <source>
        <dbReference type="Proteomes" id="UP000031516"/>
    </source>
</evidence>
<evidence type="ECO:0000256" key="10">
    <source>
        <dbReference type="ARBA" id="ARBA00023180"/>
    </source>
</evidence>
<protein>
    <recommendedName>
        <fullName evidence="4 11">Protein PBN1</fullName>
    </recommendedName>
</protein>
<proteinExistence type="inferred from homology"/>
<dbReference type="GO" id="GO:0005789">
    <property type="term" value="C:endoplasmic reticulum membrane"/>
    <property type="evidence" value="ECO:0007669"/>
    <property type="project" value="UniProtKB-SubCell"/>
</dbReference>
<evidence type="ECO:0000256" key="9">
    <source>
        <dbReference type="ARBA" id="ARBA00023136"/>
    </source>
</evidence>
<dbReference type="GO" id="GO:0000030">
    <property type="term" value="F:mannosyltransferase activity"/>
    <property type="evidence" value="ECO:0007669"/>
    <property type="project" value="TreeGrafter"/>
</dbReference>
<gene>
    <name evidence="12" type="ORF">KLDO_g1004</name>
</gene>
<evidence type="ECO:0000256" key="2">
    <source>
        <dbReference type="ARBA" id="ARBA00004687"/>
    </source>
</evidence>
<dbReference type="OrthoDB" id="5546453at2759"/>
<keyword evidence="10" id="KW-0325">Glycoprotein</keyword>
<evidence type="ECO:0000313" key="12">
    <source>
        <dbReference type="EMBL" id="CDO92690.1"/>
    </source>
</evidence>
<accession>A0A0A8L3C7</accession>
<name>A0A0A8L3C7_9SACH</name>
<comment type="function">
    <text evidence="11">Required for proper folding and/or the stability of a subset of proteins in the endoplasmic reticulum. Component of glycosylphosphatidylinositol-mannosyltransferase 1 which transfers the first of the 4 mannoses in the GPI-anchor precursors during GPI-anchor biosynthesis. Probably acts by stabilizing the mannosyltransferase GPI14.</text>
</comment>
<keyword evidence="13" id="KW-1185">Reference proteome</keyword>